<dbReference type="PROSITE" id="PS50240">
    <property type="entry name" value="TRYPSIN_DOM"/>
    <property type="match status" value="1"/>
</dbReference>
<dbReference type="PRINTS" id="PR00722">
    <property type="entry name" value="CHYMOTRYPSIN"/>
</dbReference>
<evidence type="ECO:0000256" key="4">
    <source>
        <dbReference type="SAM" id="SignalP"/>
    </source>
</evidence>
<proteinExistence type="inferred from homology"/>
<dbReference type="CDD" id="cd00190">
    <property type="entry name" value="Tryp_SPc"/>
    <property type="match status" value="1"/>
</dbReference>
<dbReference type="EMBL" id="SDPU01000021">
    <property type="protein sequence ID" value="RYU12432.1"/>
    <property type="molecule type" value="Genomic_DNA"/>
</dbReference>
<keyword evidence="2" id="KW-1015">Disulfide bond</keyword>
<dbReference type="InterPro" id="IPR043504">
    <property type="entry name" value="Peptidase_S1_PA_chymotrypsin"/>
</dbReference>
<keyword evidence="4" id="KW-0732">Signal</keyword>
<dbReference type="PANTHER" id="PTHR24276">
    <property type="entry name" value="POLYSERASE-RELATED"/>
    <property type="match status" value="1"/>
</dbReference>
<reference evidence="6 7" key="1">
    <citation type="submission" date="2019-01" db="EMBL/GenBank/DDBJ databases">
        <title>Nocardioides guangzhouensis sp. nov., an actinobacterium isolated from soil.</title>
        <authorList>
            <person name="Fu Y."/>
            <person name="Cai Y."/>
            <person name="Lin Z."/>
            <person name="Chen P."/>
        </authorList>
    </citation>
    <scope>NUCLEOTIDE SEQUENCE [LARGE SCALE GENOMIC DNA]</scope>
    <source>
        <strain evidence="6 7">NBRC 105384</strain>
    </source>
</reference>
<keyword evidence="3 6" id="KW-0645">Protease</keyword>
<dbReference type="Proteomes" id="UP000291189">
    <property type="component" value="Unassembled WGS sequence"/>
</dbReference>
<dbReference type="GO" id="GO:0006508">
    <property type="term" value="P:proteolysis"/>
    <property type="evidence" value="ECO:0007669"/>
    <property type="project" value="UniProtKB-KW"/>
</dbReference>
<evidence type="ECO:0000313" key="7">
    <source>
        <dbReference type="Proteomes" id="UP000291189"/>
    </source>
</evidence>
<dbReference type="InterPro" id="IPR050430">
    <property type="entry name" value="Peptidase_S1"/>
</dbReference>
<dbReference type="InterPro" id="IPR018114">
    <property type="entry name" value="TRYPSIN_HIS"/>
</dbReference>
<dbReference type="Pfam" id="PF00089">
    <property type="entry name" value="Trypsin"/>
    <property type="match status" value="1"/>
</dbReference>
<evidence type="ECO:0000256" key="1">
    <source>
        <dbReference type="ARBA" id="ARBA00007664"/>
    </source>
</evidence>
<dbReference type="InterPro" id="IPR001254">
    <property type="entry name" value="Trypsin_dom"/>
</dbReference>
<comment type="similarity">
    <text evidence="1">Belongs to the peptidase S1 family.</text>
</comment>
<feature type="chain" id="PRO_5039102567" evidence="4">
    <location>
        <begin position="25"/>
        <end position="279"/>
    </location>
</feature>
<feature type="domain" description="Peptidase S1" evidence="5">
    <location>
        <begin position="29"/>
        <end position="263"/>
    </location>
</feature>
<dbReference type="PROSITE" id="PS00134">
    <property type="entry name" value="TRYPSIN_HIS"/>
    <property type="match status" value="1"/>
</dbReference>
<evidence type="ECO:0000256" key="2">
    <source>
        <dbReference type="ARBA" id="ARBA00023157"/>
    </source>
</evidence>
<accession>A0A4Q5J1M8</accession>
<dbReference type="PROSITE" id="PS00135">
    <property type="entry name" value="TRYPSIN_SER"/>
    <property type="match status" value="1"/>
</dbReference>
<keyword evidence="7" id="KW-1185">Reference proteome</keyword>
<dbReference type="Gene3D" id="2.40.10.10">
    <property type="entry name" value="Trypsin-like serine proteases"/>
    <property type="match status" value="1"/>
</dbReference>
<dbReference type="PANTHER" id="PTHR24276:SF98">
    <property type="entry name" value="FI18310P1-RELATED"/>
    <property type="match status" value="1"/>
</dbReference>
<gene>
    <name evidence="6" type="ORF">ETU37_10565</name>
</gene>
<dbReference type="AlphaFoldDB" id="A0A4Q5J1M8"/>
<dbReference type="SUPFAM" id="SSF50494">
    <property type="entry name" value="Trypsin-like serine proteases"/>
    <property type="match status" value="1"/>
</dbReference>
<dbReference type="SMART" id="SM00020">
    <property type="entry name" value="Tryp_SPc"/>
    <property type="match status" value="1"/>
</dbReference>
<dbReference type="OrthoDB" id="1496095at2"/>
<sequence length="279" mass="28489">MRRTRLSLSFLAAGVLALVGTALAPASAIVGGSTVPDDRYAFMASVQTKGSSGSDGHFCGGSVIAPQWVLTAAHCMVDEKPGDLQIAVGRRDLEDSSRGQTLTVDRVVVHPDYEETGTFDAALVHTTAAMDAPTIALAPVGNDELEQSGAALTVAGWGTEFFGSPVIPSQLKSVDVQAVADEDCTTNSAMGFQADSEICAETIGGDSCQGDSGGPLFGTLADGRRVQVGVVSYGLGCATPLFPGVYGEVNNPSIHDFVTSTAGLGAAKAARKAGAGKRH</sequence>
<comment type="caution">
    <text evidence="6">The sequence shown here is derived from an EMBL/GenBank/DDBJ whole genome shotgun (WGS) entry which is preliminary data.</text>
</comment>
<keyword evidence="3" id="KW-0720">Serine protease</keyword>
<dbReference type="GO" id="GO:0004252">
    <property type="term" value="F:serine-type endopeptidase activity"/>
    <property type="evidence" value="ECO:0007669"/>
    <property type="project" value="InterPro"/>
</dbReference>
<name>A0A4Q5J1M8_9ACTN</name>
<dbReference type="FunFam" id="2.40.10.10:FF:000068">
    <property type="entry name" value="transmembrane protease serine 2"/>
    <property type="match status" value="1"/>
</dbReference>
<evidence type="ECO:0000313" key="6">
    <source>
        <dbReference type="EMBL" id="RYU12432.1"/>
    </source>
</evidence>
<organism evidence="6 7">
    <name type="scientific">Nocardioides iriomotensis</name>
    <dbReference type="NCBI Taxonomy" id="715784"/>
    <lineage>
        <taxon>Bacteria</taxon>
        <taxon>Bacillati</taxon>
        <taxon>Actinomycetota</taxon>
        <taxon>Actinomycetes</taxon>
        <taxon>Propionibacteriales</taxon>
        <taxon>Nocardioidaceae</taxon>
        <taxon>Nocardioides</taxon>
    </lineage>
</organism>
<evidence type="ECO:0000259" key="5">
    <source>
        <dbReference type="PROSITE" id="PS50240"/>
    </source>
</evidence>
<dbReference type="InterPro" id="IPR033116">
    <property type="entry name" value="TRYPSIN_SER"/>
</dbReference>
<protein>
    <submittedName>
        <fullName evidence="6">Serine protease</fullName>
    </submittedName>
</protein>
<dbReference type="InterPro" id="IPR001314">
    <property type="entry name" value="Peptidase_S1A"/>
</dbReference>
<evidence type="ECO:0000256" key="3">
    <source>
        <dbReference type="RuleBase" id="RU363034"/>
    </source>
</evidence>
<keyword evidence="3" id="KW-0378">Hydrolase</keyword>
<dbReference type="InterPro" id="IPR009003">
    <property type="entry name" value="Peptidase_S1_PA"/>
</dbReference>
<dbReference type="RefSeq" id="WP_129987264.1">
    <property type="nucleotide sequence ID" value="NZ_SDPU01000021.1"/>
</dbReference>
<feature type="signal peptide" evidence="4">
    <location>
        <begin position="1"/>
        <end position="24"/>
    </location>
</feature>